<dbReference type="GO" id="GO:0004831">
    <property type="term" value="F:tyrosine-tRNA ligase activity"/>
    <property type="evidence" value="ECO:0007669"/>
    <property type="project" value="UniProtKB-EC"/>
</dbReference>
<organism evidence="14 15">
    <name type="scientific">Mitosporidium daphniae</name>
    <dbReference type="NCBI Taxonomy" id="1485682"/>
    <lineage>
        <taxon>Eukaryota</taxon>
        <taxon>Fungi</taxon>
        <taxon>Fungi incertae sedis</taxon>
        <taxon>Microsporidia</taxon>
        <taxon>Mitosporidium</taxon>
    </lineage>
</organism>
<dbReference type="Gene3D" id="3.40.50.620">
    <property type="entry name" value="HUPs"/>
    <property type="match status" value="2"/>
</dbReference>
<evidence type="ECO:0000256" key="7">
    <source>
        <dbReference type="ARBA" id="ARBA00022741"/>
    </source>
</evidence>
<sequence length="375" mass="42820">MDHLSKLTESTLNISINPCELSPEQKIELCKSFAEEIIQEDELLKLFSSSKGPLTAYDGFEPSGRMHIAQGLLKTIIVNKLAKCGVNFVFWVADWFALLNNKLDGDLGKIQDVGRYMIEVWKAAGMCMDSVKFLWSSEEILKRPDEYWSLVFDIGRKNSLKRVMRCTQIMGRSESDDLCASQIFYPVMQCADIFFLKADICQLGMDQRKVNMLAREYCDSQKSRGQIKKPIILSHHMMLGLGEGQEKMSKSVPGSAIFMEDSPEDVNSKIKKAFCPYGVVEKNPVLDYYKTIVFPLTPVVVISGKDKENKEFFKEYRSYADFESDFKADIITPKDVKTYLALRINELLSPIREHFETNAEAKALLARIKKFNVTR</sequence>
<gene>
    <name evidence="14" type="ORF">DI09_15p160</name>
</gene>
<keyword evidence="10 13" id="KW-0030">Aminoacyl-tRNA synthetase</keyword>
<keyword evidence="15" id="KW-1185">Reference proteome</keyword>
<dbReference type="PIRSF" id="PIRSF006588">
    <property type="entry name" value="TyrRS_arch_euk"/>
    <property type="match status" value="1"/>
</dbReference>
<dbReference type="PANTHER" id="PTHR46264">
    <property type="entry name" value="TYROSINE-TRNA LIGASE"/>
    <property type="match status" value="1"/>
</dbReference>
<dbReference type="GO" id="GO:0005524">
    <property type="term" value="F:ATP binding"/>
    <property type="evidence" value="ECO:0007669"/>
    <property type="project" value="UniProtKB-KW"/>
</dbReference>
<evidence type="ECO:0000256" key="11">
    <source>
        <dbReference type="ARBA" id="ARBA00033323"/>
    </source>
</evidence>
<dbReference type="PANTHER" id="PTHR46264:SF4">
    <property type="entry name" value="TYROSINE--TRNA LIGASE, CYTOPLASMIC"/>
    <property type="match status" value="1"/>
</dbReference>
<name>A0A098VUL9_9MICR</name>
<evidence type="ECO:0000256" key="1">
    <source>
        <dbReference type="ARBA" id="ARBA00002025"/>
    </source>
</evidence>
<dbReference type="InterPro" id="IPR023617">
    <property type="entry name" value="Tyr-tRNA-ligase_arc/euk-type"/>
</dbReference>
<evidence type="ECO:0000256" key="9">
    <source>
        <dbReference type="ARBA" id="ARBA00022917"/>
    </source>
</evidence>
<comment type="subcellular location">
    <subcellularLocation>
        <location evidence="2">Cytoplasm</location>
        <location evidence="2">Cytosol</location>
    </subcellularLocation>
</comment>
<comment type="catalytic activity">
    <reaction evidence="12">
        <text>tRNA(Tyr) + L-tyrosine + ATP = L-tyrosyl-tRNA(Tyr) + AMP + diphosphate + H(+)</text>
        <dbReference type="Rhea" id="RHEA:10220"/>
        <dbReference type="Rhea" id="RHEA-COMP:9706"/>
        <dbReference type="Rhea" id="RHEA-COMP:9707"/>
        <dbReference type="ChEBI" id="CHEBI:15378"/>
        <dbReference type="ChEBI" id="CHEBI:30616"/>
        <dbReference type="ChEBI" id="CHEBI:33019"/>
        <dbReference type="ChEBI" id="CHEBI:58315"/>
        <dbReference type="ChEBI" id="CHEBI:78442"/>
        <dbReference type="ChEBI" id="CHEBI:78536"/>
        <dbReference type="ChEBI" id="CHEBI:456215"/>
        <dbReference type="EC" id="6.1.1.1"/>
    </reaction>
</comment>
<dbReference type="GO" id="GO:0006437">
    <property type="term" value="P:tyrosyl-tRNA aminoacylation"/>
    <property type="evidence" value="ECO:0007669"/>
    <property type="project" value="TreeGrafter"/>
</dbReference>
<protein>
    <recommendedName>
        <fullName evidence="4">tyrosine--tRNA ligase</fullName>
        <ecNumber evidence="4">6.1.1.1</ecNumber>
    </recommendedName>
    <alternativeName>
        <fullName evidence="11">Tyrosyl-tRNA synthetase</fullName>
    </alternativeName>
</protein>
<dbReference type="Proteomes" id="UP000029725">
    <property type="component" value="Unassembled WGS sequence"/>
</dbReference>
<dbReference type="NCBIfam" id="NF006330">
    <property type="entry name" value="PRK08560.1"/>
    <property type="match status" value="1"/>
</dbReference>
<keyword evidence="6 13" id="KW-0436">Ligase</keyword>
<accession>A0A098VUL9</accession>
<evidence type="ECO:0000256" key="6">
    <source>
        <dbReference type="ARBA" id="ARBA00022598"/>
    </source>
</evidence>
<dbReference type="HOGENOM" id="CLU_035267_1_1_1"/>
<evidence type="ECO:0000313" key="14">
    <source>
        <dbReference type="EMBL" id="KGG52549.1"/>
    </source>
</evidence>
<comment type="similarity">
    <text evidence="3 13">Belongs to the class-I aminoacyl-tRNA synthetase family.</text>
</comment>
<proteinExistence type="inferred from homology"/>
<keyword evidence="5" id="KW-0963">Cytoplasm</keyword>
<evidence type="ECO:0000256" key="10">
    <source>
        <dbReference type="ARBA" id="ARBA00023146"/>
    </source>
</evidence>
<dbReference type="InterPro" id="IPR002305">
    <property type="entry name" value="aa-tRNA-synth_Ic"/>
</dbReference>
<dbReference type="SUPFAM" id="SSF52374">
    <property type="entry name" value="Nucleotidylyl transferase"/>
    <property type="match status" value="1"/>
</dbReference>
<reference evidence="14 15" key="1">
    <citation type="submission" date="2014-04" db="EMBL/GenBank/DDBJ databases">
        <title>A new species of microsporidia sheds light on the evolution of extreme parasitism.</title>
        <authorList>
            <person name="Haag K.L."/>
            <person name="James T.Y."/>
            <person name="Larsson R."/>
            <person name="Schaer T.M."/>
            <person name="Refardt D."/>
            <person name="Pombert J.-F."/>
            <person name="Ebert D."/>
        </authorList>
    </citation>
    <scope>NUCLEOTIDE SEQUENCE [LARGE SCALE GENOMIC DNA]</scope>
    <source>
        <strain evidence="14 15">UGP3</strain>
        <tissue evidence="14">Spores</tissue>
    </source>
</reference>
<dbReference type="OrthoDB" id="197206at2759"/>
<evidence type="ECO:0000256" key="3">
    <source>
        <dbReference type="ARBA" id="ARBA00005594"/>
    </source>
</evidence>
<evidence type="ECO:0000256" key="2">
    <source>
        <dbReference type="ARBA" id="ARBA00004514"/>
    </source>
</evidence>
<evidence type="ECO:0000256" key="13">
    <source>
        <dbReference type="RuleBase" id="RU363036"/>
    </source>
</evidence>
<comment type="caution">
    <text evidence="14">The sequence shown here is derived from an EMBL/GenBank/DDBJ whole genome shotgun (WGS) entry which is preliminary data.</text>
</comment>
<dbReference type="FunFam" id="3.40.50.620:FF:000085">
    <property type="entry name" value="Tyrosine--tRNA ligase 1 cytoplasmic"/>
    <property type="match status" value="1"/>
</dbReference>
<dbReference type="VEuPathDB" id="MicrosporidiaDB:DI09_15p160"/>
<dbReference type="EC" id="6.1.1.1" evidence="4"/>
<keyword evidence="8 13" id="KW-0067">ATP-binding</keyword>
<evidence type="ECO:0000256" key="4">
    <source>
        <dbReference type="ARBA" id="ARBA00013160"/>
    </source>
</evidence>
<dbReference type="InterPro" id="IPR014729">
    <property type="entry name" value="Rossmann-like_a/b/a_fold"/>
</dbReference>
<dbReference type="RefSeq" id="XP_013238976.1">
    <property type="nucleotide sequence ID" value="XM_013383522.1"/>
</dbReference>
<dbReference type="GeneID" id="25258542"/>
<dbReference type="Pfam" id="PF00579">
    <property type="entry name" value="tRNA-synt_1b"/>
    <property type="match status" value="1"/>
</dbReference>
<evidence type="ECO:0000256" key="5">
    <source>
        <dbReference type="ARBA" id="ARBA00022490"/>
    </source>
</evidence>
<dbReference type="AlphaFoldDB" id="A0A098VUL9"/>
<evidence type="ECO:0000256" key="8">
    <source>
        <dbReference type="ARBA" id="ARBA00022840"/>
    </source>
</evidence>
<keyword evidence="7 13" id="KW-0547">Nucleotide-binding</keyword>
<comment type="function">
    <text evidence="1">Catalyzes the attachment of tyrosine to tRNA(Tyr) in a two-step reaction: tyrosine is first activated by ATP to form Tyr-AMP and then transferred to the acceptor end of tRNA(Tyr).</text>
</comment>
<keyword evidence="9 13" id="KW-0648">Protein biosynthesis</keyword>
<evidence type="ECO:0000256" key="12">
    <source>
        <dbReference type="ARBA" id="ARBA00048248"/>
    </source>
</evidence>
<dbReference type="EMBL" id="JMKJ01000066">
    <property type="protein sequence ID" value="KGG52549.1"/>
    <property type="molecule type" value="Genomic_DNA"/>
</dbReference>
<dbReference type="GO" id="GO:0005829">
    <property type="term" value="C:cytosol"/>
    <property type="evidence" value="ECO:0007669"/>
    <property type="project" value="UniProtKB-SubCell"/>
</dbReference>
<dbReference type="FunFam" id="3.40.50.620:FF:000103">
    <property type="entry name" value="tyrosine--tRNA ligase 1, cytoplasmic"/>
    <property type="match status" value="1"/>
</dbReference>
<evidence type="ECO:0000313" key="15">
    <source>
        <dbReference type="Proteomes" id="UP000029725"/>
    </source>
</evidence>
<dbReference type="InterPro" id="IPR050489">
    <property type="entry name" value="Tyr-tRNA_synthase"/>
</dbReference>